<feature type="compositionally biased region" description="Basic and acidic residues" evidence="4">
    <location>
        <begin position="196"/>
        <end position="221"/>
    </location>
</feature>
<dbReference type="PANTHER" id="PTHR13389">
    <property type="entry name" value="PUMILIO HOMOLOG 3"/>
    <property type="match status" value="1"/>
</dbReference>
<dbReference type="Pfam" id="PF08144">
    <property type="entry name" value="CPL"/>
    <property type="match status" value="1"/>
</dbReference>
<dbReference type="PANTHER" id="PTHR13389:SF0">
    <property type="entry name" value="PUMILIO HOMOLOG 3"/>
    <property type="match status" value="1"/>
</dbReference>
<dbReference type="GeneID" id="36378987"/>
<feature type="repeat" description="Pumilio" evidence="3">
    <location>
        <begin position="373"/>
        <end position="408"/>
    </location>
</feature>
<dbReference type="PROSITE" id="PS50302">
    <property type="entry name" value="PUM"/>
    <property type="match status" value="2"/>
</dbReference>
<reference evidence="8" key="2">
    <citation type="submission" date="2020-12" db="UniProtKB">
        <authorList>
            <consortium name="WormBaseParasite"/>
        </authorList>
    </citation>
    <scope>IDENTIFICATION</scope>
</reference>
<dbReference type="EMBL" id="LN609529">
    <property type="protein sequence ID" value="CEF66622.1"/>
    <property type="molecule type" value="Genomic_DNA"/>
</dbReference>
<name>A0A090LA60_STRRB</name>
<dbReference type="InterPro" id="IPR033133">
    <property type="entry name" value="PUM-HD"/>
</dbReference>
<evidence type="ECO:0000313" key="8">
    <source>
        <dbReference type="WBParaSite" id="SRAE_2000129000.1"/>
    </source>
</evidence>
<evidence type="ECO:0000313" key="7">
    <source>
        <dbReference type="Proteomes" id="UP000035682"/>
    </source>
</evidence>
<feature type="compositionally biased region" description="Polar residues" evidence="4">
    <location>
        <begin position="95"/>
        <end position="104"/>
    </location>
</feature>
<feature type="domain" description="PUM-HD" evidence="5">
    <location>
        <begin position="313"/>
        <end position="662"/>
    </location>
</feature>
<dbReference type="SUPFAM" id="SSF48371">
    <property type="entry name" value="ARM repeat"/>
    <property type="match status" value="1"/>
</dbReference>
<evidence type="ECO:0000256" key="2">
    <source>
        <dbReference type="ARBA" id="ARBA00022884"/>
    </source>
</evidence>
<dbReference type="GO" id="GO:0003729">
    <property type="term" value="F:mRNA binding"/>
    <property type="evidence" value="ECO:0007669"/>
    <property type="project" value="TreeGrafter"/>
</dbReference>
<feature type="compositionally biased region" description="Acidic residues" evidence="4">
    <location>
        <begin position="130"/>
        <end position="140"/>
    </location>
</feature>
<protein>
    <submittedName>
        <fullName evidence="6">Protein penguin</fullName>
    </submittedName>
</protein>
<dbReference type="AlphaFoldDB" id="A0A090LA60"/>
<evidence type="ECO:0000256" key="4">
    <source>
        <dbReference type="SAM" id="MobiDB-lite"/>
    </source>
</evidence>
<feature type="repeat" description="Pumilio" evidence="3">
    <location>
        <begin position="596"/>
        <end position="632"/>
    </location>
</feature>
<dbReference type="CTD" id="36378987"/>
<feature type="compositionally biased region" description="Basic residues" evidence="4">
    <location>
        <begin position="108"/>
        <end position="118"/>
    </location>
</feature>
<evidence type="ECO:0000313" key="6">
    <source>
        <dbReference type="EMBL" id="CEF66622.1"/>
    </source>
</evidence>
<sequence>MAKAVKKAVAKNSSPQTSTNGKKKDIKTTPTNGDVTSDIKKTPAKKRKITEDIETPLSVKKLRFLEDRNEVKFFKKGSLLPPLKPSPCTPGRSILKSSATSTPIATVGKKKKSFKPGKKVVIPIKKDETSSEESESDNEELLSQTVEPKKNGKKVVEEKDTKDKKSNGDNNLVANGKGKENKIIKSPSDDSQSIKNELKGKKNKESKVATSKEDKTVEVQEQKSVNSNDDDTEVNIEPIDISGKDGSSEYQIFTKEDKEKMKGMTPEEKTKFINARLYETCKSKKKSEVKEFLRNLRVKKKPHIKVAYEIKKLWEELRMKKTNANRKKEIGLEMIVKMKGEMLKLVNGRDTSKVFQCLLCLDDPQITKSILDELNPHLLTMSRSKYGSFFVTMLFTKTHAAERQALFDAFRGHIVKLYDIVFSAKVVDILYNQVATEKQKLDILCEFFGKEFVIFRQQDDFKNVKEMFDKYPDKKPIILKNLLSTIKNCVGKKTISFDFTHVLINTYLDNCSKDQGKEVIDLLREKILDLTLKKGGTKIALRILFNSSAKERKNIIKSMTSLVSSIAMDHNGYQLILGLFDQMDDTVLVNKTITSELINHLPDIVKSHNGNVVLQYMVQPRDPKIIDSHVIDLLSSGDNNEHSKKDRTLRAQQIYDEIKDPLFQYVTNFGRDILKNKFTAHLLYTIFENNKDTYLVDRQVPDTVRETIYKKIADVIEEYFKKDEDESKNYKFLERNRQANFTINELLKTDKKCTIKLSSFLVNIDKNCFPVLLKTNVGKNLISNMYKYGNKSVKDFVKKVAPSAIH</sequence>
<keyword evidence="2" id="KW-0694">RNA-binding</keyword>
<dbReference type="InterPro" id="IPR012959">
    <property type="entry name" value="CPL_dom"/>
</dbReference>
<evidence type="ECO:0000256" key="3">
    <source>
        <dbReference type="PROSITE-ProRule" id="PRU00317"/>
    </source>
</evidence>
<dbReference type="InterPro" id="IPR016024">
    <property type="entry name" value="ARM-type_fold"/>
</dbReference>
<dbReference type="InterPro" id="IPR001313">
    <property type="entry name" value="Pumilio_RNA-bd_rpt"/>
</dbReference>
<reference evidence="6 7" key="1">
    <citation type="submission" date="2014-09" db="EMBL/GenBank/DDBJ databases">
        <authorList>
            <person name="Martin A.A."/>
        </authorList>
    </citation>
    <scope>NUCLEOTIDE SEQUENCE</scope>
    <source>
        <strain evidence="7">ED321</strain>
        <strain evidence="6">ED321 Heterogonic</strain>
    </source>
</reference>
<dbReference type="STRING" id="34506.A0A090LA60"/>
<dbReference type="RefSeq" id="XP_024505822.1">
    <property type="nucleotide sequence ID" value="XM_024652224.1"/>
</dbReference>
<dbReference type="Gene3D" id="1.25.10.10">
    <property type="entry name" value="Leucine-rich Repeat Variant"/>
    <property type="match status" value="1"/>
</dbReference>
<dbReference type="WBParaSite" id="SRAE_2000129000.1">
    <property type="protein sequence ID" value="SRAE_2000129000.1"/>
    <property type="gene ID" value="WBGene00261493"/>
</dbReference>
<dbReference type="GO" id="GO:0006417">
    <property type="term" value="P:regulation of translation"/>
    <property type="evidence" value="ECO:0007669"/>
    <property type="project" value="TreeGrafter"/>
</dbReference>
<keyword evidence="1" id="KW-0677">Repeat</keyword>
<dbReference type="WormBase" id="SRAE_2000129000">
    <property type="protein sequence ID" value="SRP02521"/>
    <property type="gene ID" value="WBGene00261493"/>
</dbReference>
<dbReference type="SMART" id="SM00025">
    <property type="entry name" value="Pumilio"/>
    <property type="match status" value="5"/>
</dbReference>
<feature type="region of interest" description="Disordered" evidence="4">
    <location>
        <begin position="77"/>
        <end position="241"/>
    </location>
</feature>
<evidence type="ECO:0000259" key="5">
    <source>
        <dbReference type="PROSITE" id="PS50303"/>
    </source>
</evidence>
<organism evidence="6">
    <name type="scientific">Strongyloides ratti</name>
    <name type="common">Parasitic roundworm</name>
    <dbReference type="NCBI Taxonomy" id="34506"/>
    <lineage>
        <taxon>Eukaryota</taxon>
        <taxon>Metazoa</taxon>
        <taxon>Ecdysozoa</taxon>
        <taxon>Nematoda</taxon>
        <taxon>Chromadorea</taxon>
        <taxon>Rhabditida</taxon>
        <taxon>Tylenchina</taxon>
        <taxon>Panagrolaimomorpha</taxon>
        <taxon>Strongyloidoidea</taxon>
        <taxon>Strongyloididae</taxon>
        <taxon>Strongyloides</taxon>
    </lineage>
</organism>
<keyword evidence="7" id="KW-1185">Reference proteome</keyword>
<dbReference type="InterPro" id="IPR040059">
    <property type="entry name" value="PUM3"/>
</dbReference>
<feature type="region of interest" description="Disordered" evidence="4">
    <location>
        <begin position="1"/>
        <end position="48"/>
    </location>
</feature>
<dbReference type="Proteomes" id="UP000035682">
    <property type="component" value="Unplaced"/>
</dbReference>
<proteinExistence type="predicted"/>
<feature type="compositionally biased region" description="Basic and acidic residues" evidence="4">
    <location>
        <begin position="147"/>
        <end position="167"/>
    </location>
</feature>
<dbReference type="GO" id="GO:0005730">
    <property type="term" value="C:nucleolus"/>
    <property type="evidence" value="ECO:0007669"/>
    <property type="project" value="TreeGrafter"/>
</dbReference>
<dbReference type="PROSITE" id="PS50303">
    <property type="entry name" value="PUM_HD"/>
    <property type="match status" value="1"/>
</dbReference>
<accession>A0A090LA60</accession>
<evidence type="ECO:0000313" key="9">
    <source>
        <dbReference type="WormBase" id="SRAE_2000129000"/>
    </source>
</evidence>
<dbReference type="OrthoDB" id="497380at2759"/>
<dbReference type="InterPro" id="IPR011989">
    <property type="entry name" value="ARM-like"/>
</dbReference>
<gene>
    <name evidence="6 8 9" type="ORF">SRAE_2000129000</name>
</gene>
<evidence type="ECO:0000256" key="1">
    <source>
        <dbReference type="ARBA" id="ARBA00022737"/>
    </source>
</evidence>